<evidence type="ECO:0000313" key="3">
    <source>
        <dbReference type="Proteomes" id="UP000287166"/>
    </source>
</evidence>
<evidence type="ECO:0000256" key="1">
    <source>
        <dbReference type="SAM" id="MobiDB-lite"/>
    </source>
</evidence>
<gene>
    <name evidence="2" type="ORF">SCP_0411010</name>
</gene>
<keyword evidence="3" id="KW-1185">Reference proteome</keyword>
<proteinExistence type="predicted"/>
<dbReference type="GeneID" id="38779633"/>
<protein>
    <submittedName>
        <fullName evidence="2">Uncharacterized protein</fullName>
    </submittedName>
</protein>
<comment type="caution">
    <text evidence="2">The sequence shown here is derived from an EMBL/GenBank/DDBJ whole genome shotgun (WGS) entry which is preliminary data.</text>
</comment>
<dbReference type="Proteomes" id="UP000287166">
    <property type="component" value="Unassembled WGS sequence"/>
</dbReference>
<dbReference type="AlphaFoldDB" id="A0A401GKM6"/>
<name>A0A401GKM6_9APHY</name>
<accession>A0A401GKM6</accession>
<reference evidence="2 3" key="1">
    <citation type="journal article" date="2018" name="Sci. Rep.">
        <title>Genome sequence of the cauliflower mushroom Sparassis crispa (Hanabiratake) and its association with beneficial usage.</title>
        <authorList>
            <person name="Kiyama R."/>
            <person name="Furutani Y."/>
            <person name="Kawaguchi K."/>
            <person name="Nakanishi T."/>
        </authorList>
    </citation>
    <scope>NUCLEOTIDE SEQUENCE [LARGE SCALE GENOMIC DNA]</scope>
</reference>
<feature type="region of interest" description="Disordered" evidence="1">
    <location>
        <begin position="20"/>
        <end position="70"/>
    </location>
</feature>
<organism evidence="2 3">
    <name type="scientific">Sparassis crispa</name>
    <dbReference type="NCBI Taxonomy" id="139825"/>
    <lineage>
        <taxon>Eukaryota</taxon>
        <taxon>Fungi</taxon>
        <taxon>Dikarya</taxon>
        <taxon>Basidiomycota</taxon>
        <taxon>Agaricomycotina</taxon>
        <taxon>Agaricomycetes</taxon>
        <taxon>Polyporales</taxon>
        <taxon>Sparassidaceae</taxon>
        <taxon>Sparassis</taxon>
    </lineage>
</organism>
<feature type="compositionally biased region" description="Basic and acidic residues" evidence="1">
    <location>
        <begin position="20"/>
        <end position="30"/>
    </location>
</feature>
<dbReference type="EMBL" id="BFAD01000004">
    <property type="protein sequence ID" value="GBE82716.1"/>
    <property type="molecule type" value="Genomic_DNA"/>
</dbReference>
<dbReference type="RefSeq" id="XP_027613629.1">
    <property type="nucleotide sequence ID" value="XM_027757828.1"/>
</dbReference>
<sequence>MLSPSPRGIDKDTALDVARGGREMRADDTHSSPPANLVVKSGSPPVPPLARRRSSALRPQAQLPSAHDHA</sequence>
<evidence type="ECO:0000313" key="2">
    <source>
        <dbReference type="EMBL" id="GBE82716.1"/>
    </source>
</evidence>
<dbReference type="InParanoid" id="A0A401GKM6"/>